<name>A4JM21_BURVG</name>
<sequence>MSQRMMQSVKTPSYSAAVLTRATRSVRSKELRQIVEISADRPSRSWRSLGSPPATRSNGHFVPTRRSYTLSPLESGSPHNLEY</sequence>
<gene>
    <name evidence="2" type="ordered locus">Bcep1808_4355</name>
</gene>
<reference evidence="3" key="1">
    <citation type="submission" date="2007-03" db="EMBL/GenBank/DDBJ databases">
        <title>Complete sequence of chromosome 2 of Burkholderia vietnamiensis G4.</title>
        <authorList>
            <consortium name="US DOE Joint Genome Institute"/>
            <person name="Copeland A."/>
            <person name="Lucas S."/>
            <person name="Lapidus A."/>
            <person name="Barry K."/>
            <person name="Detter J.C."/>
            <person name="Glavina del Rio T."/>
            <person name="Hammon N."/>
            <person name="Israni S."/>
            <person name="Dalin E."/>
            <person name="Tice H."/>
            <person name="Pitluck S."/>
            <person name="Chain P."/>
            <person name="Malfatti S."/>
            <person name="Shin M."/>
            <person name="Vergez L."/>
            <person name="Schmutz J."/>
            <person name="Larimer F."/>
            <person name="Land M."/>
            <person name="Hauser L."/>
            <person name="Kyrpides N."/>
            <person name="Tiedje J."/>
            <person name="Richardson P."/>
        </authorList>
    </citation>
    <scope>NUCLEOTIDE SEQUENCE [LARGE SCALE GENOMIC DNA]</scope>
    <source>
        <strain evidence="3">G4 / LMG 22486</strain>
    </source>
</reference>
<accession>A4JM21</accession>
<dbReference type="Proteomes" id="UP000002287">
    <property type="component" value="Chromosome 2"/>
</dbReference>
<evidence type="ECO:0000256" key="1">
    <source>
        <dbReference type="SAM" id="MobiDB-lite"/>
    </source>
</evidence>
<proteinExistence type="predicted"/>
<protein>
    <submittedName>
        <fullName evidence="2">Uncharacterized protein</fullName>
    </submittedName>
</protein>
<feature type="region of interest" description="Disordered" evidence="1">
    <location>
        <begin position="39"/>
        <end position="83"/>
    </location>
</feature>
<dbReference type="AlphaFoldDB" id="A4JM21"/>
<feature type="compositionally biased region" description="Polar residues" evidence="1">
    <location>
        <begin position="66"/>
        <end position="83"/>
    </location>
</feature>
<dbReference type="EMBL" id="CP000615">
    <property type="protein sequence ID" value="ABO57324.1"/>
    <property type="molecule type" value="Genomic_DNA"/>
</dbReference>
<dbReference type="KEGG" id="bvi:Bcep1808_4355"/>
<dbReference type="HOGENOM" id="CLU_2536209_0_0_4"/>
<organism evidence="2 3">
    <name type="scientific">Burkholderia vietnamiensis (strain G4 / LMG 22486)</name>
    <name type="common">Burkholderia cepacia (strain R1808)</name>
    <dbReference type="NCBI Taxonomy" id="269482"/>
    <lineage>
        <taxon>Bacteria</taxon>
        <taxon>Pseudomonadati</taxon>
        <taxon>Pseudomonadota</taxon>
        <taxon>Betaproteobacteria</taxon>
        <taxon>Burkholderiales</taxon>
        <taxon>Burkholderiaceae</taxon>
        <taxon>Burkholderia</taxon>
        <taxon>Burkholderia cepacia complex</taxon>
    </lineage>
</organism>
<evidence type="ECO:0000313" key="3">
    <source>
        <dbReference type="Proteomes" id="UP000002287"/>
    </source>
</evidence>
<evidence type="ECO:0000313" key="2">
    <source>
        <dbReference type="EMBL" id="ABO57324.1"/>
    </source>
</evidence>